<dbReference type="Pfam" id="PF12867">
    <property type="entry name" value="DinB_2"/>
    <property type="match status" value="1"/>
</dbReference>
<evidence type="ECO:0000256" key="3">
    <source>
        <dbReference type="ARBA" id="ARBA00037882"/>
    </source>
</evidence>
<dbReference type="Proteomes" id="UP001329151">
    <property type="component" value="Chromosome"/>
</dbReference>
<dbReference type="InterPro" id="IPR016187">
    <property type="entry name" value="CTDL_fold"/>
</dbReference>
<evidence type="ECO:0000313" key="6">
    <source>
        <dbReference type="EMBL" id="BET26576.1"/>
    </source>
</evidence>
<dbReference type="Gene3D" id="1.20.120.450">
    <property type="entry name" value="dinb family like domain"/>
    <property type="match status" value="1"/>
</dbReference>
<dbReference type="EMBL" id="AP028947">
    <property type="protein sequence ID" value="BET26576.1"/>
    <property type="molecule type" value="Genomic_DNA"/>
</dbReference>
<dbReference type="SUPFAM" id="SSF56436">
    <property type="entry name" value="C-type lectin-like"/>
    <property type="match status" value="1"/>
</dbReference>
<dbReference type="Pfam" id="PF03781">
    <property type="entry name" value="FGE-sulfatase"/>
    <property type="match status" value="1"/>
</dbReference>
<keyword evidence="7" id="KW-1185">Reference proteome</keyword>
<reference evidence="6 7" key="1">
    <citation type="submission" date="2023-10" db="EMBL/GenBank/DDBJ databases">
        <title>Complete Genome Sequence of Limnobacter thiooxidans CS-K2T, Isolated from freshwater lake sediments in Bavaria, Germany.</title>
        <authorList>
            <person name="Naruki M."/>
            <person name="Watanabe A."/>
            <person name="Warashina T."/>
            <person name="Morita T."/>
            <person name="Arakawa K."/>
        </authorList>
    </citation>
    <scope>NUCLEOTIDE SEQUENCE [LARGE SCALE GENOMIC DNA]</scope>
    <source>
        <strain evidence="6 7">CS-K2</strain>
    </source>
</reference>
<dbReference type="InterPro" id="IPR051043">
    <property type="entry name" value="Sulfatase_Mod_Factor_Kinase"/>
</dbReference>
<evidence type="ECO:0000259" key="4">
    <source>
        <dbReference type="Pfam" id="PF03781"/>
    </source>
</evidence>
<name>A0AA86ME37_9BURK</name>
<dbReference type="PANTHER" id="PTHR23150">
    <property type="entry name" value="SULFATASE MODIFYING FACTOR 1, 2"/>
    <property type="match status" value="1"/>
</dbReference>
<sequence length="429" mass="49395">MNDQQSLLSALDRSFERALGLLNSLSPSQLEVPYSPDINPPVWEMGHAAFFFEHFILQKLDGAPPYNPALNDVWDSFELAHEDRWEAGVFPDKENTLKYVDHVHQRVRQRILEKPLSADDLYLYKYSIFHLNMHIESMVWARQTLAYSLPPSAVNVSSAAEARLAGNVEVPAGRYRIGMPAHSEHFATEDFCFDNEKPGFVKELKSFRMSPTLVSNAEYLEFIQAGGYQQDSLWSMAGLKWRQRCSAMHPLYWKQVEGQWLERYFDQWLPLQGDWPVKHVSYWEAQAWCNFAGRRLPTEFEWEAAALGNLEHGPFTPFPWGNTMDDRRVDMNATGLARQSVTAWPQGDSPFGCRQMIGTVWEWTDSLFMPYDGFTMDMYPFMSTLQFGDHKVVRGGSCATSSILIRGTYRQAYTPDRNDVFVGFRTCAR</sequence>
<keyword evidence="2" id="KW-0408">Iron</keyword>
<evidence type="ECO:0000313" key="7">
    <source>
        <dbReference type="Proteomes" id="UP001329151"/>
    </source>
</evidence>
<comment type="pathway">
    <text evidence="3">Amino-acid biosynthesis; ergothioneine biosynthesis.</text>
</comment>
<dbReference type="KEGG" id="lto:RGQ30_20770"/>
<feature type="domain" description="Sulfatase-modifying factor enzyme-like" evidence="4">
    <location>
        <begin position="165"/>
        <end position="426"/>
    </location>
</feature>
<proteinExistence type="predicted"/>
<evidence type="ECO:0000256" key="1">
    <source>
        <dbReference type="ARBA" id="ARBA00023002"/>
    </source>
</evidence>
<protein>
    <submittedName>
        <fullName evidence="6">Ergothioneine biosynthesis protein EgtB</fullName>
    </submittedName>
</protein>
<dbReference type="AlphaFoldDB" id="A0AA86ME37"/>
<dbReference type="RefSeq" id="WP_130555962.1">
    <property type="nucleotide sequence ID" value="NZ_AP028947.1"/>
</dbReference>
<dbReference type="NCBIfam" id="NF041186">
    <property type="entry name" value="SenA"/>
    <property type="match status" value="1"/>
</dbReference>
<evidence type="ECO:0000256" key="2">
    <source>
        <dbReference type="ARBA" id="ARBA00023004"/>
    </source>
</evidence>
<gene>
    <name evidence="6" type="primary">egtB_2</name>
    <name evidence="6" type="ORF">RGQ30_20770</name>
</gene>
<keyword evidence="1" id="KW-0560">Oxidoreductase</keyword>
<dbReference type="InterPro" id="IPR024775">
    <property type="entry name" value="DinB-like"/>
</dbReference>
<dbReference type="Gene3D" id="3.90.1580.10">
    <property type="entry name" value="paralog of FGE (formylglycine-generating enzyme)"/>
    <property type="match status" value="1"/>
</dbReference>
<dbReference type="InterPro" id="IPR034660">
    <property type="entry name" value="DinB/YfiT-like"/>
</dbReference>
<organism evidence="6 7">
    <name type="scientific">Limnobacter thiooxidans</name>
    <dbReference type="NCBI Taxonomy" id="131080"/>
    <lineage>
        <taxon>Bacteria</taxon>
        <taxon>Pseudomonadati</taxon>
        <taxon>Pseudomonadota</taxon>
        <taxon>Betaproteobacteria</taxon>
        <taxon>Burkholderiales</taxon>
        <taxon>Burkholderiaceae</taxon>
        <taxon>Limnobacter</taxon>
    </lineage>
</organism>
<dbReference type="SUPFAM" id="SSF109854">
    <property type="entry name" value="DinB/YfiT-like putative metalloenzymes"/>
    <property type="match status" value="1"/>
</dbReference>
<dbReference type="InterPro" id="IPR042095">
    <property type="entry name" value="SUMF_sf"/>
</dbReference>
<feature type="domain" description="DinB-like" evidence="5">
    <location>
        <begin position="10"/>
        <end position="111"/>
    </location>
</feature>
<evidence type="ECO:0000259" key="5">
    <source>
        <dbReference type="Pfam" id="PF12867"/>
    </source>
</evidence>
<accession>A0AA86ME37</accession>
<dbReference type="InterPro" id="IPR005532">
    <property type="entry name" value="SUMF_dom"/>
</dbReference>